<sequence length="135" mass="15112">MHCDVRPQHDSPWEQEEIGSIDVTAVSWIFFQFVTWFPADPKYSREPIQTNSSWQHSGSSPEKSCNEPCSPSSVLVTPSAHTSDILTSGKSYANSCQLGPCISFQKILTLLVVVLLTQSRCSWFRIPANIILLLQ</sequence>
<keyword evidence="3" id="KW-1185">Reference proteome</keyword>
<name>A0ABV0TAC3_9TELE</name>
<accession>A0ABV0TAC3</accession>
<protein>
    <submittedName>
        <fullName evidence="2">Uncharacterized protein</fullName>
    </submittedName>
</protein>
<reference evidence="2 3" key="1">
    <citation type="submission" date="2021-06" db="EMBL/GenBank/DDBJ databases">
        <authorList>
            <person name="Palmer J.M."/>
        </authorList>
    </citation>
    <scope>NUCLEOTIDE SEQUENCE [LARGE SCALE GENOMIC DNA]</scope>
    <source>
        <strain evidence="3">if_2019</strain>
        <tissue evidence="2">Muscle</tissue>
    </source>
</reference>
<evidence type="ECO:0000256" key="1">
    <source>
        <dbReference type="SAM" id="MobiDB-lite"/>
    </source>
</evidence>
<feature type="region of interest" description="Disordered" evidence="1">
    <location>
        <begin position="48"/>
        <end position="70"/>
    </location>
</feature>
<evidence type="ECO:0000313" key="2">
    <source>
        <dbReference type="EMBL" id="MEQ2229819.1"/>
    </source>
</evidence>
<gene>
    <name evidence="2" type="ORF">ILYODFUR_022749</name>
</gene>
<dbReference type="EMBL" id="JAHRIQ010025701">
    <property type="protein sequence ID" value="MEQ2229819.1"/>
    <property type="molecule type" value="Genomic_DNA"/>
</dbReference>
<dbReference type="Proteomes" id="UP001482620">
    <property type="component" value="Unassembled WGS sequence"/>
</dbReference>
<evidence type="ECO:0000313" key="3">
    <source>
        <dbReference type="Proteomes" id="UP001482620"/>
    </source>
</evidence>
<proteinExistence type="predicted"/>
<comment type="caution">
    <text evidence="2">The sequence shown here is derived from an EMBL/GenBank/DDBJ whole genome shotgun (WGS) entry which is preliminary data.</text>
</comment>
<organism evidence="2 3">
    <name type="scientific">Ilyodon furcidens</name>
    <name type="common">goldbreast splitfin</name>
    <dbReference type="NCBI Taxonomy" id="33524"/>
    <lineage>
        <taxon>Eukaryota</taxon>
        <taxon>Metazoa</taxon>
        <taxon>Chordata</taxon>
        <taxon>Craniata</taxon>
        <taxon>Vertebrata</taxon>
        <taxon>Euteleostomi</taxon>
        <taxon>Actinopterygii</taxon>
        <taxon>Neopterygii</taxon>
        <taxon>Teleostei</taxon>
        <taxon>Neoteleostei</taxon>
        <taxon>Acanthomorphata</taxon>
        <taxon>Ovalentaria</taxon>
        <taxon>Atherinomorphae</taxon>
        <taxon>Cyprinodontiformes</taxon>
        <taxon>Goodeidae</taxon>
        <taxon>Ilyodon</taxon>
    </lineage>
</organism>